<dbReference type="AlphaFoldDB" id="A0A8H6Y047"/>
<dbReference type="EMBL" id="JACAZH010000015">
    <property type="protein sequence ID" value="KAF7349566.1"/>
    <property type="molecule type" value="Genomic_DNA"/>
</dbReference>
<evidence type="ECO:0000313" key="3">
    <source>
        <dbReference type="Proteomes" id="UP000623467"/>
    </source>
</evidence>
<keyword evidence="3" id="KW-1185">Reference proteome</keyword>
<evidence type="ECO:0000313" key="2">
    <source>
        <dbReference type="EMBL" id="KAF7349566.1"/>
    </source>
</evidence>
<feature type="region of interest" description="Disordered" evidence="1">
    <location>
        <begin position="1"/>
        <end position="124"/>
    </location>
</feature>
<sequence>MHSQPQAATESDALAHPARRCAEEEIAHPDGLAYAQLAPAPLGGSQSQSKSSGQSTSMWSGDLGSRGQSSERRAGYEPVEAPTKPRSQIESKRRTKSPSSATPSTLVSPLRTTSLPHSPFSLPLSRSATKICDSAIDDDDSFGPFPVMTALEWKYERGGQR</sequence>
<evidence type="ECO:0000256" key="1">
    <source>
        <dbReference type="SAM" id="MobiDB-lite"/>
    </source>
</evidence>
<organism evidence="2 3">
    <name type="scientific">Mycena sanguinolenta</name>
    <dbReference type="NCBI Taxonomy" id="230812"/>
    <lineage>
        <taxon>Eukaryota</taxon>
        <taxon>Fungi</taxon>
        <taxon>Dikarya</taxon>
        <taxon>Basidiomycota</taxon>
        <taxon>Agaricomycotina</taxon>
        <taxon>Agaricomycetes</taxon>
        <taxon>Agaricomycetidae</taxon>
        <taxon>Agaricales</taxon>
        <taxon>Marasmiineae</taxon>
        <taxon>Mycenaceae</taxon>
        <taxon>Mycena</taxon>
    </lineage>
</organism>
<gene>
    <name evidence="2" type="ORF">MSAN_01681700</name>
</gene>
<dbReference type="Proteomes" id="UP000623467">
    <property type="component" value="Unassembled WGS sequence"/>
</dbReference>
<reference evidence="2" key="1">
    <citation type="submission" date="2020-05" db="EMBL/GenBank/DDBJ databases">
        <title>Mycena genomes resolve the evolution of fungal bioluminescence.</title>
        <authorList>
            <person name="Tsai I.J."/>
        </authorList>
    </citation>
    <scope>NUCLEOTIDE SEQUENCE</scope>
    <source>
        <strain evidence="2">160909Yilan</strain>
    </source>
</reference>
<accession>A0A8H6Y047</accession>
<comment type="caution">
    <text evidence="2">The sequence shown here is derived from an EMBL/GenBank/DDBJ whole genome shotgun (WGS) entry which is preliminary data.</text>
</comment>
<proteinExistence type="predicted"/>
<feature type="compositionally biased region" description="Low complexity" evidence="1">
    <location>
        <begin position="114"/>
        <end position="124"/>
    </location>
</feature>
<name>A0A8H6Y047_9AGAR</name>
<protein>
    <submittedName>
        <fullName evidence="2">Uncharacterized protein</fullName>
    </submittedName>
</protein>
<feature type="compositionally biased region" description="Low complexity" evidence="1">
    <location>
        <begin position="43"/>
        <end position="61"/>
    </location>
</feature>
<feature type="compositionally biased region" description="Polar residues" evidence="1">
    <location>
        <begin position="97"/>
        <end position="113"/>
    </location>
</feature>